<evidence type="ECO:0000313" key="13">
    <source>
        <dbReference type="EMBL" id="RHA13892.1"/>
    </source>
</evidence>
<reference evidence="4" key="9">
    <citation type="submission" date="2021-10" db="EMBL/GenBank/DDBJ databases">
        <title>Collection of gut derived symbiotic bacterial strains cultured from healthy donors.</title>
        <authorList>
            <person name="Lin H."/>
            <person name="Littmann E."/>
            <person name="Kohout C."/>
            <person name="Pamer E.G."/>
        </authorList>
    </citation>
    <scope>NUCLEOTIDE SEQUENCE</scope>
    <source>
        <strain evidence="4">DFI.9.42</strain>
    </source>
</reference>
<evidence type="ECO:0000313" key="16">
    <source>
        <dbReference type="EMBL" id="TYL58436.1"/>
    </source>
</evidence>
<dbReference type="EMBL" id="QSJS01000013">
    <property type="protein sequence ID" value="RHD93253.1"/>
    <property type="molecule type" value="Genomic_DNA"/>
</dbReference>
<dbReference type="EMBL" id="QSUG01000006">
    <property type="protein sequence ID" value="RGN23255.1"/>
    <property type="molecule type" value="Genomic_DNA"/>
</dbReference>
<dbReference type="EMBL" id="CYYW01000002">
    <property type="protein sequence ID" value="CUN47559.1"/>
    <property type="molecule type" value="Genomic_DNA"/>
</dbReference>
<accession>A0A173X712</accession>
<reference evidence="7 27" key="3">
    <citation type="journal article" date="2019" name="Nat. Med.">
        <title>A library of human gut bacterial isolates paired with longitudinal multiomics data enables mechanistic microbiome research.</title>
        <authorList>
            <person name="Poyet M."/>
            <person name="Groussin M."/>
            <person name="Gibbons S.M."/>
            <person name="Avila-Pacheco J."/>
            <person name="Jiang X."/>
            <person name="Kearney S.M."/>
            <person name="Perrotta A.R."/>
            <person name="Berdy B."/>
            <person name="Zhao S."/>
            <person name="Lieberman T.D."/>
            <person name="Swanson P.K."/>
            <person name="Smith M."/>
            <person name="Roesemann S."/>
            <person name="Alexander J.E."/>
            <person name="Rich S.A."/>
            <person name="Livny J."/>
            <person name="Vlamakis H."/>
            <person name="Clish C."/>
            <person name="Bullock K."/>
            <person name="Deik A."/>
            <person name="Scott J."/>
            <person name="Pierce K.A."/>
            <person name="Xavier R.J."/>
            <person name="Alm E.J."/>
        </authorList>
    </citation>
    <scope>NUCLEOTIDE SEQUENCE [LARGE SCALE GENOMIC DNA]</scope>
    <source>
        <strain evidence="7 27">BIOML-A11</strain>
    </source>
</reference>
<dbReference type="Proteomes" id="UP001193670">
    <property type="component" value="Unassembled WGS sequence"/>
</dbReference>
<evidence type="ECO:0000313" key="23">
    <source>
        <dbReference type="Proteomes" id="UP000286220"/>
    </source>
</evidence>
<evidence type="ECO:0000313" key="10">
    <source>
        <dbReference type="EMBL" id="RGW40807.1"/>
    </source>
</evidence>
<evidence type="ECO:0000313" key="27">
    <source>
        <dbReference type="Proteomes" id="UP000479563"/>
    </source>
</evidence>
<dbReference type="EMBL" id="CYXM01000011">
    <property type="protein sequence ID" value="CUN17645.1"/>
    <property type="molecule type" value="Genomic_DNA"/>
</dbReference>
<evidence type="ECO:0000313" key="9">
    <source>
        <dbReference type="EMBL" id="RGN23255.1"/>
    </source>
</evidence>
<evidence type="ECO:0000313" key="3">
    <source>
        <dbReference type="EMBL" id="CUN47559.1"/>
    </source>
</evidence>
<dbReference type="OrthoDB" id="1767213at2"/>
<evidence type="ECO:0000313" key="5">
    <source>
        <dbReference type="EMBL" id="MCC2746560.1"/>
    </source>
</evidence>
<evidence type="ECO:0000313" key="6">
    <source>
        <dbReference type="EMBL" id="MDB8017545.1"/>
    </source>
</evidence>
<evidence type="ECO:0000313" key="14">
    <source>
        <dbReference type="EMBL" id="RHA90851.1"/>
    </source>
</evidence>
<name>A0A173X712_9FIRM</name>
<dbReference type="EMBL" id="JAJCJK010000002">
    <property type="protein sequence ID" value="MCB6937199.1"/>
    <property type="molecule type" value="Genomic_DNA"/>
</dbReference>
<dbReference type="EMBL" id="QSFZ01000012">
    <property type="protein sequence ID" value="RHA90851.1"/>
    <property type="molecule type" value="Genomic_DNA"/>
</dbReference>
<sequence>MDNPKSLFNNNTKVCENCKRPLPHDYKENLCPRCLDLALFREVKEFIRTHDVNEYEVAEHFKIPLRQVKSWIKDGRIEYKQSESASTIAGLHCQRCGAPVTFGTLCPKCLRLLNGNKGYSTGYDAGKTKSKMYHLEGEE</sequence>
<reference evidence="17 18" key="1">
    <citation type="submission" date="2015-09" db="EMBL/GenBank/DDBJ databases">
        <authorList>
            <consortium name="Pathogen Informatics"/>
        </authorList>
    </citation>
    <scope>NUCLEOTIDE SEQUENCE [LARGE SCALE GENOMIC DNA]</scope>
    <source>
        <strain evidence="3 17">2789STDY5608860</strain>
        <strain evidence="2 18">2789STDY5834968</strain>
    </source>
</reference>
<dbReference type="Proteomes" id="UP000284835">
    <property type="component" value="Unassembled WGS sequence"/>
</dbReference>
<proteinExistence type="predicted"/>
<evidence type="ECO:0000313" key="21">
    <source>
        <dbReference type="Proteomes" id="UP000283683"/>
    </source>
</evidence>
<evidence type="ECO:0000313" key="7">
    <source>
        <dbReference type="EMBL" id="MSC59285.1"/>
    </source>
</evidence>
<dbReference type="GeneID" id="86987567"/>
<dbReference type="EMBL" id="JAAILW010000014">
    <property type="protein sequence ID" value="NSC27427.1"/>
    <property type="molecule type" value="Genomic_DNA"/>
</dbReference>
<dbReference type="Proteomes" id="UP000286220">
    <property type="component" value="Unassembled WGS sequence"/>
</dbReference>
<evidence type="ECO:0000313" key="8">
    <source>
        <dbReference type="EMBL" id="NSC27427.1"/>
    </source>
</evidence>
<evidence type="ECO:0000313" key="25">
    <source>
        <dbReference type="Proteomes" id="UP000286581"/>
    </source>
</evidence>
<dbReference type="Proteomes" id="UP000095384">
    <property type="component" value="Unassembled WGS sequence"/>
</dbReference>
<dbReference type="Proteomes" id="UP000286581">
    <property type="component" value="Unassembled WGS sequence"/>
</dbReference>
<evidence type="ECO:0000313" key="4">
    <source>
        <dbReference type="EMBL" id="MCB6937199.1"/>
    </source>
</evidence>
<keyword evidence="3" id="KW-0966">Cell projection</keyword>
<dbReference type="RefSeq" id="WP_012741586.1">
    <property type="nucleotide sequence ID" value="NZ_CP092643.1"/>
</dbReference>
<reference evidence="19 20" key="2">
    <citation type="submission" date="2018-08" db="EMBL/GenBank/DDBJ databases">
        <title>A genome reference for cultivated species of the human gut microbiota.</title>
        <authorList>
            <person name="Zou Y."/>
            <person name="Xue W."/>
            <person name="Luo G."/>
        </authorList>
    </citation>
    <scope>NUCLEOTIDE SEQUENCE [LARGE SCALE GENOMIC DNA]</scope>
    <source>
        <strain evidence="11 21">AF06-19</strain>
        <strain evidence="10 25">AF12-8</strain>
        <strain evidence="15 22">AM30-13AC</strain>
        <strain evidence="14 23">AM42-17AT</strain>
        <strain evidence="13 24">AM44-1AT</strain>
        <strain evidence="12 20">AM48-7</strain>
        <strain evidence="9 19">OM05-6AA</strain>
    </source>
</reference>
<keyword evidence="3" id="KW-0282">Flagellum</keyword>
<dbReference type="Proteomes" id="UP000286341">
    <property type="component" value="Unassembled WGS sequence"/>
</dbReference>
<gene>
    <name evidence="15" type="ORF">DW775_10175</name>
    <name evidence="14" type="ORF">DW912_11315</name>
    <name evidence="13" type="ORF">DW948_07885</name>
    <name evidence="12" type="ORF">DW975_05625</name>
    <name evidence="11" type="ORF">DWV45_11100</name>
    <name evidence="10" type="ORF">DWV78_03730</name>
    <name evidence="9" type="ORF">DXB72_07725</name>
    <name evidence="3" type="ORF">ERS852417_00372</name>
    <name evidence="2" type="ORF">ERS852580_02351</name>
    <name evidence="16" type="ORF">FYL37_06430</name>
    <name evidence="8" type="ORF">G4319_08725</name>
    <name evidence="7" type="ORF">GKE07_03440</name>
    <name evidence="4" type="ORF">LIZ56_02065</name>
    <name evidence="5" type="ORF">LK487_05870</name>
    <name evidence="6" type="ORF">PNE45_05810</name>
</gene>
<dbReference type="OMA" id="YKQSESA"/>
<reference evidence="5" key="8">
    <citation type="submission" date="2021-10" db="EMBL/GenBank/DDBJ databases">
        <title>Collection of gut derived symbiotic bacterial strains cultured from healthy donors.</title>
        <authorList>
            <person name="Lin H."/>
            <person name="Littmann E."/>
            <person name="Claire K."/>
            <person name="Pamer E."/>
        </authorList>
    </citation>
    <scope>NUCLEOTIDE SEQUENCE</scope>
    <source>
        <strain evidence="5">MSK.22.92</strain>
    </source>
</reference>
<dbReference type="AlphaFoldDB" id="A0A173X712"/>
<evidence type="ECO:0000313" key="18">
    <source>
        <dbReference type="Proteomes" id="UP000095673"/>
    </source>
</evidence>
<dbReference type="Proteomes" id="UP000283683">
    <property type="component" value="Unassembled WGS sequence"/>
</dbReference>
<evidence type="ECO:0000313" key="20">
    <source>
        <dbReference type="Proteomes" id="UP000283431"/>
    </source>
</evidence>
<evidence type="ECO:0000313" key="15">
    <source>
        <dbReference type="EMBL" id="RHD93253.1"/>
    </source>
</evidence>
<dbReference type="Proteomes" id="UP000260970">
    <property type="component" value="Unassembled WGS sequence"/>
</dbReference>
<evidence type="ECO:0000313" key="12">
    <source>
        <dbReference type="EMBL" id="RGZ75706.1"/>
    </source>
</evidence>
<evidence type="ECO:0000313" key="11">
    <source>
        <dbReference type="EMBL" id="RGW86211.1"/>
    </source>
</evidence>
<dbReference type="EMBL" id="JAQLYE010000008">
    <property type="protein sequence ID" value="MDB8017545.1"/>
    <property type="molecule type" value="Genomic_DNA"/>
</dbReference>
<dbReference type="Proteomes" id="UP000095673">
    <property type="component" value="Unassembled WGS sequence"/>
</dbReference>
<dbReference type="EMBL" id="QSAZ01000011">
    <property type="protein sequence ID" value="RGW86211.1"/>
    <property type="molecule type" value="Genomic_DNA"/>
</dbReference>
<dbReference type="EMBL" id="VSTG01000006">
    <property type="protein sequence ID" value="TYL58436.1"/>
    <property type="molecule type" value="Genomic_DNA"/>
</dbReference>
<evidence type="ECO:0000313" key="17">
    <source>
        <dbReference type="Proteomes" id="UP000095384"/>
    </source>
</evidence>
<evidence type="ECO:0000313" key="24">
    <source>
        <dbReference type="Proteomes" id="UP000286341"/>
    </source>
</evidence>
<dbReference type="EMBL" id="WKQP01000004">
    <property type="protein sequence ID" value="MSC59285.1"/>
    <property type="molecule type" value="Genomic_DNA"/>
</dbReference>
<evidence type="ECO:0000259" key="1">
    <source>
        <dbReference type="Pfam" id="PF09012"/>
    </source>
</evidence>
<reference evidence="6" key="10">
    <citation type="submission" date="2023-01" db="EMBL/GenBank/DDBJ databases">
        <title>Human gut microbiome strain richness.</title>
        <authorList>
            <person name="Chen-Liaw A."/>
        </authorList>
    </citation>
    <scope>NUCLEOTIDE SEQUENCE</scope>
    <source>
        <strain evidence="6">1001283st1_D2_1001283B150209_150212</strain>
    </source>
</reference>
<feature type="domain" description="Transcriptional regulator HTH-type FeoC" evidence="1">
    <location>
        <begin position="41"/>
        <end position="97"/>
    </location>
</feature>
<evidence type="ECO:0000313" key="2">
    <source>
        <dbReference type="EMBL" id="CUN17645.1"/>
    </source>
</evidence>
<dbReference type="Proteomes" id="UP001212823">
    <property type="component" value="Unassembled WGS sequence"/>
</dbReference>
<organism evidence="3 17">
    <name type="scientific">Agathobacter rectalis</name>
    <dbReference type="NCBI Taxonomy" id="39491"/>
    <lineage>
        <taxon>Bacteria</taxon>
        <taxon>Bacillati</taxon>
        <taxon>Bacillota</taxon>
        <taxon>Clostridia</taxon>
        <taxon>Lachnospirales</taxon>
        <taxon>Lachnospiraceae</taxon>
        <taxon>Agathobacter</taxon>
    </lineage>
</organism>
<dbReference type="EMBL" id="QSEN01000007">
    <property type="protein sequence ID" value="RGZ75706.1"/>
    <property type="molecule type" value="Genomic_DNA"/>
</dbReference>
<evidence type="ECO:0000313" key="19">
    <source>
        <dbReference type="Proteomes" id="UP000260970"/>
    </source>
</evidence>
<protein>
    <submittedName>
        <fullName evidence="3">Flagellar operon protein</fullName>
    </submittedName>
</protein>
<evidence type="ECO:0000313" key="22">
    <source>
        <dbReference type="Proteomes" id="UP000284835"/>
    </source>
</evidence>
<dbReference type="Proteomes" id="UP001197684">
    <property type="component" value="Unassembled WGS sequence"/>
</dbReference>
<reference evidence="8" key="6">
    <citation type="journal article" date="2020" name="Cell Host Microbe">
        <title>Functional and Genomic Variation between Human-Derived Isolates of Lachnospiraceae Reveals Inter- and Intra-Species Diversity.</title>
        <authorList>
            <person name="Sorbara M.T."/>
            <person name="Littmann E.R."/>
            <person name="Fontana E."/>
            <person name="Moody T.U."/>
            <person name="Kohout C.E."/>
            <person name="Gjonbalaj M."/>
            <person name="Eaton V."/>
            <person name="Seok R."/>
            <person name="Leiner I.M."/>
            <person name="Pamer E.G."/>
        </authorList>
    </citation>
    <scope>NUCLEOTIDE SEQUENCE</scope>
    <source>
        <strain evidence="8">MSK.17.79</strain>
    </source>
</reference>
<keyword evidence="3" id="KW-0969">Cilium</keyword>
<reference evidence="16 26" key="5">
    <citation type="submission" date="2019-09" db="EMBL/GenBank/DDBJ databases">
        <title>Strain-level analysis of Eubacterium rectale using genomes from metagenomes.</title>
        <authorList>
            <person name="Karcher N."/>
            <person name="Segata N."/>
        </authorList>
    </citation>
    <scope>NUCLEOTIDE SEQUENCE [LARGE SCALE GENOMIC DNA]</scope>
    <source>
        <strain evidence="16 26">L2-21</strain>
    </source>
</reference>
<reference evidence="16 26" key="4">
    <citation type="submission" date="2019-08" db="EMBL/GenBank/DDBJ databases">
        <authorList>
            <person name="Duncan S."/>
            <person name="Walker A."/>
        </authorList>
    </citation>
    <scope>NUCLEOTIDE SEQUENCE [LARGE SCALE GENOMIC DNA]</scope>
    <source>
        <strain evidence="16 26">L2-21</strain>
    </source>
</reference>
<dbReference type="Proteomes" id="UP000324325">
    <property type="component" value="Unassembled WGS sequence"/>
</dbReference>
<dbReference type="InterPro" id="IPR015102">
    <property type="entry name" value="Tscrpt_reg_HTH_FeoC"/>
</dbReference>
<dbReference type="Proteomes" id="UP001197847">
    <property type="component" value="Unassembled WGS sequence"/>
</dbReference>
<evidence type="ECO:0000313" key="26">
    <source>
        <dbReference type="Proteomes" id="UP000324325"/>
    </source>
</evidence>
<dbReference type="Proteomes" id="UP000283431">
    <property type="component" value="Unassembled WGS sequence"/>
</dbReference>
<dbReference type="EMBL" id="QSFB01000009">
    <property type="protein sequence ID" value="RHA13892.1"/>
    <property type="molecule type" value="Genomic_DNA"/>
</dbReference>
<dbReference type="Pfam" id="PF09012">
    <property type="entry name" value="FeoC"/>
    <property type="match status" value="1"/>
</dbReference>
<reference evidence="8" key="7">
    <citation type="submission" date="2020-02" db="EMBL/GenBank/DDBJ databases">
        <authorList>
            <person name="Littmann E."/>
            <person name="Sorbara M."/>
        </authorList>
    </citation>
    <scope>NUCLEOTIDE SEQUENCE</scope>
    <source>
        <strain evidence="8">MSK.17.79</strain>
    </source>
</reference>
<dbReference type="EMBL" id="JAJFBX010000006">
    <property type="protein sequence ID" value="MCC2746560.1"/>
    <property type="molecule type" value="Genomic_DNA"/>
</dbReference>
<dbReference type="Proteomes" id="UP000479563">
    <property type="component" value="Unassembled WGS sequence"/>
</dbReference>
<dbReference type="EMBL" id="QSAE01000007">
    <property type="protein sequence ID" value="RGW40807.1"/>
    <property type="molecule type" value="Genomic_DNA"/>
</dbReference>